<dbReference type="PANTHER" id="PTHR30563:SF0">
    <property type="entry name" value="DNA RECOMBINATION PROTEIN RMUC"/>
    <property type="match status" value="1"/>
</dbReference>
<proteinExistence type="inferred from homology"/>
<evidence type="ECO:0000256" key="2">
    <source>
        <dbReference type="ARBA" id="ARBA00009840"/>
    </source>
</evidence>
<accession>A0A3R6FME9</accession>
<protein>
    <submittedName>
        <fullName evidence="7">DNA recombination protein RmuC</fullName>
    </submittedName>
</protein>
<keyword evidence="4" id="KW-0233">DNA recombination</keyword>
<dbReference type="AlphaFoldDB" id="A0A3R6FME9"/>
<keyword evidence="6" id="KW-0812">Transmembrane</keyword>
<dbReference type="GO" id="GO:0006310">
    <property type="term" value="P:DNA recombination"/>
    <property type="evidence" value="ECO:0007669"/>
    <property type="project" value="UniProtKB-KW"/>
</dbReference>
<dbReference type="OrthoDB" id="370725at2"/>
<dbReference type="PANTHER" id="PTHR30563">
    <property type="entry name" value="DNA RECOMBINATION PROTEIN RMUC"/>
    <property type="match status" value="1"/>
</dbReference>
<comment type="function">
    <text evidence="1">Involved in DNA recombination.</text>
</comment>
<evidence type="ECO:0000256" key="1">
    <source>
        <dbReference type="ARBA" id="ARBA00003416"/>
    </source>
</evidence>
<keyword evidence="6" id="KW-0472">Membrane</keyword>
<evidence type="ECO:0000256" key="5">
    <source>
        <dbReference type="SAM" id="Coils"/>
    </source>
</evidence>
<evidence type="ECO:0000313" key="7">
    <source>
        <dbReference type="EMBL" id="RHK52658.1"/>
    </source>
</evidence>
<evidence type="ECO:0000313" key="8">
    <source>
        <dbReference type="Proteomes" id="UP000286598"/>
    </source>
</evidence>
<dbReference type="EMBL" id="QRNO01000004">
    <property type="protein sequence ID" value="RHK52658.1"/>
    <property type="molecule type" value="Genomic_DNA"/>
</dbReference>
<dbReference type="InterPro" id="IPR003798">
    <property type="entry name" value="DNA_recombination_RmuC"/>
</dbReference>
<organism evidence="7 8">
    <name type="scientific">Leyella stercorea</name>
    <dbReference type="NCBI Taxonomy" id="363265"/>
    <lineage>
        <taxon>Bacteria</taxon>
        <taxon>Pseudomonadati</taxon>
        <taxon>Bacteroidota</taxon>
        <taxon>Bacteroidia</taxon>
        <taxon>Bacteroidales</taxon>
        <taxon>Prevotellaceae</taxon>
        <taxon>Leyella</taxon>
    </lineage>
</organism>
<keyword evidence="6" id="KW-1133">Transmembrane helix</keyword>
<feature type="coiled-coil region" evidence="5">
    <location>
        <begin position="26"/>
        <end position="120"/>
    </location>
</feature>
<feature type="transmembrane region" description="Helical" evidence="6">
    <location>
        <begin position="6"/>
        <end position="23"/>
    </location>
</feature>
<comment type="caution">
    <text evidence="7">The sequence shown here is derived from an EMBL/GenBank/DDBJ whole genome shotgun (WGS) entry which is preliminary data.</text>
</comment>
<evidence type="ECO:0000256" key="6">
    <source>
        <dbReference type="SAM" id="Phobius"/>
    </source>
</evidence>
<name>A0A3R6FME9_9BACT</name>
<dbReference type="Pfam" id="PF02646">
    <property type="entry name" value="RmuC"/>
    <property type="match status" value="1"/>
</dbReference>
<keyword evidence="8" id="KW-1185">Reference proteome</keyword>
<dbReference type="Proteomes" id="UP000286598">
    <property type="component" value="Unassembled WGS sequence"/>
</dbReference>
<evidence type="ECO:0000256" key="3">
    <source>
        <dbReference type="ARBA" id="ARBA00023054"/>
    </source>
</evidence>
<reference evidence="7 8" key="1">
    <citation type="submission" date="2018-08" db="EMBL/GenBank/DDBJ databases">
        <title>A genome reference for cultivated species of the human gut microbiota.</title>
        <authorList>
            <person name="Zou Y."/>
            <person name="Xue W."/>
            <person name="Luo G."/>
        </authorList>
    </citation>
    <scope>NUCLEOTIDE SEQUENCE [LARGE SCALE GENOMIC DNA]</scope>
    <source>
        <strain evidence="7 8">AF42-9</strain>
    </source>
</reference>
<sequence>MIESIIIAIVAAIIIGVVVYSYSKRISELKDMHNQQTEELKEAHSKQIAELKEAHEAQLKQAKETQEKQLQQVKETQEKQLQQAKEAQEKQIEALREMNREQMQSQMKLIREQMQTTSEEILKRRQEELGERNKEQVSKIIDPLTQSLKSMKEAFDKSKEQQSEALTRLDATIKVNMEKSAALGETADRLTRALTGEVKVQGNFGELKLKQLLEDLELKEGEQFDTQETLRDKAGKQAKGDDGRGLVPDFILHFPNNRHVVVDSKMSLTDYERYMNAEDGTPEKSEYLKAHVASVRAQVKRLARKEYTKYLPDGYNRLNFAIMYVPIEGALNLALLNDSTLWREAYDEGVMILGPQTMYMNLRVLEMMWTQVRQLSNQQAMMDAANVVVERVQDFGMRFIDVETSMNNTMEKMTKLKVSTAESGRSIITAAKSLLKAGAKENKKKKSLDEMDNTVFIESNE</sequence>
<gene>
    <name evidence="7" type="ORF">DW060_01650</name>
</gene>
<evidence type="ECO:0000256" key="4">
    <source>
        <dbReference type="ARBA" id="ARBA00023172"/>
    </source>
</evidence>
<keyword evidence="3 5" id="KW-0175">Coiled coil</keyword>
<comment type="similarity">
    <text evidence="2">Belongs to the RmuC family.</text>
</comment>